<proteinExistence type="predicted"/>
<reference evidence="2 3" key="1">
    <citation type="submission" date="2016-11" db="EMBL/GenBank/DDBJ databases">
        <authorList>
            <person name="Jaros S."/>
            <person name="Januszkiewicz K."/>
            <person name="Wedrychowicz H."/>
        </authorList>
    </citation>
    <scope>NUCLEOTIDE SEQUENCE [LARGE SCALE GENOMIC DNA]</scope>
    <source>
        <strain evidence="2 3">DSM 14809</strain>
    </source>
</reference>
<protein>
    <submittedName>
        <fullName evidence="2">Acetyltransferase (GNAT) family protein</fullName>
    </submittedName>
</protein>
<dbReference type="EMBL" id="FQYQ01000009">
    <property type="protein sequence ID" value="SHJ08100.1"/>
    <property type="molecule type" value="Genomic_DNA"/>
</dbReference>
<dbReference type="Proteomes" id="UP000184185">
    <property type="component" value="Unassembled WGS sequence"/>
</dbReference>
<dbReference type="InterPro" id="IPR016181">
    <property type="entry name" value="Acyl_CoA_acyltransferase"/>
</dbReference>
<dbReference type="SUPFAM" id="SSF55729">
    <property type="entry name" value="Acyl-CoA N-acyltransferases (Nat)"/>
    <property type="match status" value="1"/>
</dbReference>
<sequence length="256" mass="29174">MMNNDEIFRIAMEQSAEDMGCKAEAFLSDSNVVVSFRLGDNSKKYYKLPIGANFISYGNNTVVGVTDELSDIVNEYIEKYQFYHCFETPNMNWLNERLAVKGYKVCFMAEYYLPEVSKIPVMDCKYDLRILEQKDFQNLYLPEWSNALCKDRKELDVFGVGAYDGNKLIGLAGCSADAELMWQIGVDVLPEYRKQGVASAITSALEREIIARGKVPFYCSAWSNIRSVRNAIKSGFIPAWIEMTIKPTEIVDEMNI</sequence>
<evidence type="ECO:0000313" key="3">
    <source>
        <dbReference type="Proteomes" id="UP000184185"/>
    </source>
</evidence>
<dbReference type="GO" id="GO:0016747">
    <property type="term" value="F:acyltransferase activity, transferring groups other than amino-acyl groups"/>
    <property type="evidence" value="ECO:0007669"/>
    <property type="project" value="InterPro"/>
</dbReference>
<evidence type="ECO:0000313" key="2">
    <source>
        <dbReference type="EMBL" id="SHJ08100.1"/>
    </source>
</evidence>
<dbReference type="InterPro" id="IPR000182">
    <property type="entry name" value="GNAT_dom"/>
</dbReference>
<organism evidence="2 3">
    <name type="scientific">Pseudobutyrivibrio xylanivorans DSM 14809</name>
    <dbReference type="NCBI Taxonomy" id="1123012"/>
    <lineage>
        <taxon>Bacteria</taxon>
        <taxon>Bacillati</taxon>
        <taxon>Bacillota</taxon>
        <taxon>Clostridia</taxon>
        <taxon>Lachnospirales</taxon>
        <taxon>Lachnospiraceae</taxon>
        <taxon>Pseudobutyrivibrio</taxon>
    </lineage>
</organism>
<dbReference type="Gene3D" id="3.40.630.30">
    <property type="match status" value="1"/>
</dbReference>
<dbReference type="AlphaFoldDB" id="A0A1M6GDT2"/>
<dbReference type="CDD" id="cd04301">
    <property type="entry name" value="NAT_SF"/>
    <property type="match status" value="1"/>
</dbReference>
<keyword evidence="2" id="KW-0808">Transferase</keyword>
<gene>
    <name evidence="2" type="ORF">SAMN02745725_01731</name>
</gene>
<accession>A0A1M6GDT2</accession>
<evidence type="ECO:0000259" key="1">
    <source>
        <dbReference type="PROSITE" id="PS51186"/>
    </source>
</evidence>
<dbReference type="Pfam" id="PF00583">
    <property type="entry name" value="Acetyltransf_1"/>
    <property type="match status" value="1"/>
</dbReference>
<dbReference type="PROSITE" id="PS51186">
    <property type="entry name" value="GNAT"/>
    <property type="match status" value="1"/>
</dbReference>
<name>A0A1M6GDT2_PSEXY</name>
<feature type="domain" description="N-acetyltransferase" evidence="1">
    <location>
        <begin position="114"/>
        <end position="256"/>
    </location>
</feature>
<keyword evidence="3" id="KW-1185">Reference proteome</keyword>